<gene>
    <name evidence="10" type="ORF">SHALO_2798</name>
</gene>
<evidence type="ECO:0000256" key="3">
    <source>
        <dbReference type="ARBA" id="ARBA00022505"/>
    </source>
</evidence>
<dbReference type="Gene3D" id="2.20.25.90">
    <property type="entry name" value="ADC-like domains"/>
    <property type="match status" value="1"/>
</dbReference>
<dbReference type="Proteomes" id="UP000094609">
    <property type="component" value="Chromosome"/>
</dbReference>
<dbReference type="GO" id="GO:0046872">
    <property type="term" value="F:metal ion binding"/>
    <property type="evidence" value="ECO:0007669"/>
    <property type="project" value="UniProtKB-KW"/>
</dbReference>
<name>A0A1D7TNH0_9BACT</name>
<keyword evidence="3" id="KW-0500">Molybdenum</keyword>
<evidence type="ECO:0000256" key="6">
    <source>
        <dbReference type="ARBA" id="ARBA00023002"/>
    </source>
</evidence>
<organism evidence="10 11">
    <name type="scientific">Sulfurospirillum halorespirans DSM 13726</name>
    <dbReference type="NCBI Taxonomy" id="1193502"/>
    <lineage>
        <taxon>Bacteria</taxon>
        <taxon>Pseudomonadati</taxon>
        <taxon>Campylobacterota</taxon>
        <taxon>Epsilonproteobacteria</taxon>
        <taxon>Campylobacterales</taxon>
        <taxon>Sulfurospirillaceae</taxon>
        <taxon>Sulfurospirillum</taxon>
    </lineage>
</organism>
<dbReference type="InterPro" id="IPR006963">
    <property type="entry name" value="Mopterin_OxRdtase_4Fe-4S_dom"/>
</dbReference>
<dbReference type="RefSeq" id="WP_174543307.1">
    <property type="nucleotide sequence ID" value="NZ_CP017111.1"/>
</dbReference>
<evidence type="ECO:0000256" key="1">
    <source>
        <dbReference type="ARBA" id="ARBA00010312"/>
    </source>
</evidence>
<dbReference type="Gene3D" id="3.40.228.10">
    <property type="entry name" value="Dimethylsulfoxide Reductase, domain 2"/>
    <property type="match status" value="1"/>
</dbReference>
<evidence type="ECO:0000256" key="5">
    <source>
        <dbReference type="ARBA" id="ARBA00022729"/>
    </source>
</evidence>
<dbReference type="Gene3D" id="3.40.50.740">
    <property type="match status" value="1"/>
</dbReference>
<keyword evidence="2" id="KW-0004">4Fe-4S</keyword>
<dbReference type="GO" id="GO:0051539">
    <property type="term" value="F:4 iron, 4 sulfur cluster binding"/>
    <property type="evidence" value="ECO:0007669"/>
    <property type="project" value="UniProtKB-KW"/>
</dbReference>
<keyword evidence="8" id="KW-0411">Iron-sulfur</keyword>
<keyword evidence="11" id="KW-1185">Reference proteome</keyword>
<dbReference type="GO" id="GO:0043546">
    <property type="term" value="F:molybdopterin cofactor binding"/>
    <property type="evidence" value="ECO:0007669"/>
    <property type="project" value="InterPro"/>
</dbReference>
<dbReference type="KEGG" id="shal:SHALO_2798"/>
<dbReference type="Pfam" id="PF01568">
    <property type="entry name" value="Molydop_binding"/>
    <property type="match status" value="1"/>
</dbReference>
<evidence type="ECO:0000259" key="9">
    <source>
        <dbReference type="PROSITE" id="PS51669"/>
    </source>
</evidence>
<keyword evidence="6" id="KW-0560">Oxidoreductase</keyword>
<dbReference type="PANTHER" id="PTHR43742:SF9">
    <property type="entry name" value="TETRATHIONATE REDUCTASE SUBUNIT A"/>
    <property type="match status" value="1"/>
</dbReference>
<dbReference type="SMART" id="SM00926">
    <property type="entry name" value="Molybdop_Fe4S4"/>
    <property type="match status" value="1"/>
</dbReference>
<dbReference type="PROSITE" id="PS51318">
    <property type="entry name" value="TAT"/>
    <property type="match status" value="1"/>
</dbReference>
<dbReference type="PATRIC" id="fig|1193502.14.peg.2830"/>
<protein>
    <submittedName>
        <fullName evidence="10">Psr/DMSO reductase-like protein chain A</fullName>
    </submittedName>
</protein>
<dbReference type="SUPFAM" id="SSF50692">
    <property type="entry name" value="ADC-like"/>
    <property type="match status" value="1"/>
</dbReference>
<reference evidence="11" key="1">
    <citation type="submission" date="2016-08" db="EMBL/GenBank/DDBJ databases">
        <title>Complete genome sequence of the organohalide-respiring Epsilonproteobacterium Sulfurospirillum halorespirans.</title>
        <authorList>
            <person name="Goris T."/>
            <person name="Zimmermann J."/>
            <person name="Schenz B."/>
            <person name="Lemos M."/>
            <person name="Hackermueller J."/>
            <person name="Diekert G."/>
        </authorList>
    </citation>
    <scope>NUCLEOTIDE SEQUENCE [LARGE SCALE GENOMIC DNA]</scope>
    <source>
        <strain>DSM 13726</strain>
        <strain evidence="11">PCE-M2</strain>
    </source>
</reference>
<dbReference type="Pfam" id="PF04879">
    <property type="entry name" value="Molybdop_Fe4S4"/>
    <property type="match status" value="1"/>
</dbReference>
<dbReference type="SUPFAM" id="SSF53706">
    <property type="entry name" value="Formate dehydrogenase/DMSO reductase, domains 1-3"/>
    <property type="match status" value="1"/>
</dbReference>
<dbReference type="EMBL" id="CP017111">
    <property type="protein sequence ID" value="AOO66551.1"/>
    <property type="molecule type" value="Genomic_DNA"/>
</dbReference>
<evidence type="ECO:0000313" key="10">
    <source>
        <dbReference type="EMBL" id="AOO66551.1"/>
    </source>
</evidence>
<evidence type="ECO:0000256" key="2">
    <source>
        <dbReference type="ARBA" id="ARBA00022485"/>
    </source>
</evidence>
<feature type="domain" description="4Fe-4S Mo/W bis-MGD-type" evidence="9">
    <location>
        <begin position="54"/>
        <end position="110"/>
    </location>
</feature>
<dbReference type="InterPro" id="IPR006657">
    <property type="entry name" value="MoPterin_dinucl-bd_dom"/>
</dbReference>
<dbReference type="InterPro" id="IPR006656">
    <property type="entry name" value="Mopterin_OxRdtase"/>
</dbReference>
<evidence type="ECO:0000256" key="4">
    <source>
        <dbReference type="ARBA" id="ARBA00022723"/>
    </source>
</evidence>
<dbReference type="STRING" id="1193502.SHALO_2798"/>
<dbReference type="InterPro" id="IPR050612">
    <property type="entry name" value="Prok_Mopterin_Oxidored"/>
</dbReference>
<dbReference type="InterPro" id="IPR019546">
    <property type="entry name" value="TAT_signal_bac_arc"/>
</dbReference>
<dbReference type="NCBIfam" id="TIGR01409">
    <property type="entry name" value="TAT_signal_seq"/>
    <property type="match status" value="1"/>
</dbReference>
<dbReference type="InterPro" id="IPR009010">
    <property type="entry name" value="Asp_de-COase-like_dom_sf"/>
</dbReference>
<dbReference type="Pfam" id="PF00384">
    <property type="entry name" value="Molybdopterin"/>
    <property type="match status" value="1"/>
</dbReference>
<evidence type="ECO:0000313" key="11">
    <source>
        <dbReference type="Proteomes" id="UP000094609"/>
    </source>
</evidence>
<proteinExistence type="inferred from homology"/>
<dbReference type="InterPro" id="IPR006311">
    <property type="entry name" value="TAT_signal"/>
</dbReference>
<evidence type="ECO:0000256" key="7">
    <source>
        <dbReference type="ARBA" id="ARBA00023004"/>
    </source>
</evidence>
<comment type="similarity">
    <text evidence="1">Belongs to the prokaryotic molybdopterin-containing oxidoreductase family.</text>
</comment>
<keyword evidence="4" id="KW-0479">Metal-binding</keyword>
<dbReference type="Gene3D" id="3.40.50.12440">
    <property type="match status" value="1"/>
</dbReference>
<dbReference type="Gene3D" id="2.40.40.20">
    <property type="match status" value="1"/>
</dbReference>
<evidence type="ECO:0000256" key="8">
    <source>
        <dbReference type="ARBA" id="ARBA00023014"/>
    </source>
</evidence>
<sequence length="899" mass="101251">MEKIEQPALGRRDFLKTTAVIGAFGALSSSWSGGLVPRANAASETAMTKERTGTKIMKTNCRSCTADCGVLAHVRDGRVIKLEGDPDFERSEGALCVKGLSGITALYHPQRNKYPMKRMGARGENKWMRVTWDEALDDIAKKLMEIREKYGAEAVMGSTGGGGNPNFLSCCRFCDVFGTPNWFEPGASQCYMPRQMVYQMMYGGGPAGNTSLGDSNCIEAYFYNDIKMKTFVLWGTDPSYSGPSQAGRALVELRARGVQTIVIDPRFTPDAAKADIWLPIRPGTDVALMMAWIKYIIEKNLYDLDFVMKWTNLPYLVNTKTKMLLRESDLMVGGRADTFVIWDKKTNAAKPIAYPWDDNLDPALEGAFSVDGITCKTGFSLLKERVEPFTIAKAAEECGLEAYKIEKAINLYAKNTPSSIALGVATDHNVNSAQAPMCTAALDMLMGNVEKPGTALQRYAGGGIGDLRTTMLKKFLPEEQLRKRLGGIEHKGMLRWWVAQPGPLLEAMTTRKPYGIHAWIERSGNKLAVVADAAKWIEGLKQLDLVVHAFVYPTSFSAYADYLLPMNEWLESDFIVSSHNRMFARQAVTHLWETCNESFFWARLAKKCGELGHESCKRAFDPKETAPELPYYNTYEEQLDGWSKYFGMTWSEYKAKVPFDYVPYNEWRRYYIYKEIDPKTGKPKGFGTPSKKCEVYGESFITLGRTGRPWTTYDLPPSSKDYDPLPYYMEPPENPKSETGKEYPLVMTNGRLPIYHHGTLRNSPFLREIFPVAEIWVNPIAAKKYGVAQGDWVWVESLRGKIQAKARVTEGIPPNTVYMERFWNPETLDSPTKGWKEMNVNVLSKYTGPYNDMFGTYTLRGYQVKISKADSAPKGIWQKPEDFKPWLPEPTDATKTVVL</sequence>
<dbReference type="AlphaFoldDB" id="A0A1D7TNH0"/>
<dbReference type="CDD" id="cd00508">
    <property type="entry name" value="MopB_CT_Fdh-Nap-like"/>
    <property type="match status" value="1"/>
</dbReference>
<dbReference type="PROSITE" id="PS51669">
    <property type="entry name" value="4FE4S_MOW_BIS_MGD"/>
    <property type="match status" value="1"/>
</dbReference>
<dbReference type="PANTHER" id="PTHR43742">
    <property type="entry name" value="TRIMETHYLAMINE-N-OXIDE REDUCTASE"/>
    <property type="match status" value="1"/>
</dbReference>
<keyword evidence="5" id="KW-0732">Signal</keyword>
<accession>A0A1D7TNH0</accession>
<dbReference type="GO" id="GO:0016491">
    <property type="term" value="F:oxidoreductase activity"/>
    <property type="evidence" value="ECO:0007669"/>
    <property type="project" value="UniProtKB-KW"/>
</dbReference>
<keyword evidence="7" id="KW-0408">Iron</keyword>